<evidence type="ECO:0000313" key="3">
    <source>
        <dbReference type="EMBL" id="NNG55354.1"/>
    </source>
</evidence>
<evidence type="ECO:0000256" key="2">
    <source>
        <dbReference type="RuleBase" id="RU362097"/>
    </source>
</evidence>
<dbReference type="Gene3D" id="1.20.1600.10">
    <property type="entry name" value="Outer membrane efflux proteins (OEP)"/>
    <property type="match status" value="1"/>
</dbReference>
<dbReference type="GO" id="GO:0005886">
    <property type="term" value="C:plasma membrane"/>
    <property type="evidence" value="ECO:0007669"/>
    <property type="project" value="UniProtKB-SubCell"/>
</dbReference>
<dbReference type="GeneID" id="78485964"/>
<dbReference type="Proteomes" id="UP000531581">
    <property type="component" value="Unassembled WGS sequence"/>
</dbReference>
<name>A0A7Y7QTD8_9SPHN</name>
<keyword evidence="2" id="KW-0449">Lipoprotein</keyword>
<organism evidence="4 5">
    <name type="scientific">Sphingomonas sanguinis</name>
    <dbReference type="NCBI Taxonomy" id="33051"/>
    <lineage>
        <taxon>Bacteria</taxon>
        <taxon>Pseudomonadati</taxon>
        <taxon>Pseudomonadota</taxon>
        <taxon>Alphaproteobacteria</taxon>
        <taxon>Sphingomonadales</taxon>
        <taxon>Sphingomonadaceae</taxon>
        <taxon>Sphingomonas</taxon>
    </lineage>
</organism>
<comment type="subcellular location">
    <subcellularLocation>
        <location evidence="2">Cell membrane</location>
        <topology evidence="2">Lipid-anchor</topology>
    </subcellularLocation>
</comment>
<evidence type="ECO:0000256" key="1">
    <source>
        <dbReference type="ARBA" id="ARBA00007613"/>
    </source>
</evidence>
<dbReference type="InterPro" id="IPR010131">
    <property type="entry name" value="MdtP/NodT-like"/>
</dbReference>
<dbReference type="SUPFAM" id="SSF56954">
    <property type="entry name" value="Outer membrane efflux proteins (OEP)"/>
    <property type="match status" value="1"/>
</dbReference>
<accession>A0A7Y7QTD8</accession>
<dbReference type="GO" id="GO:0015562">
    <property type="term" value="F:efflux transmembrane transporter activity"/>
    <property type="evidence" value="ECO:0007669"/>
    <property type="project" value="InterPro"/>
</dbReference>
<keyword evidence="2" id="KW-0732">Signal</keyword>
<dbReference type="PANTHER" id="PTHR30203:SF33">
    <property type="entry name" value="BLR4455 PROTEIN"/>
    <property type="match status" value="1"/>
</dbReference>
<feature type="chain" id="PRO_5031591727" evidence="2">
    <location>
        <begin position="20"/>
        <end position="492"/>
    </location>
</feature>
<evidence type="ECO:0000313" key="4">
    <source>
        <dbReference type="EMBL" id="NVP30294.1"/>
    </source>
</evidence>
<keyword evidence="6" id="KW-1185">Reference proteome</keyword>
<dbReference type="PROSITE" id="PS51257">
    <property type="entry name" value="PROKAR_LIPOPROTEIN"/>
    <property type="match status" value="1"/>
</dbReference>
<comment type="similarity">
    <text evidence="1 2">Belongs to the outer membrane factor (OMF) (TC 1.B.17) family.</text>
</comment>
<reference evidence="5 6" key="1">
    <citation type="submission" date="2020-05" db="EMBL/GenBank/DDBJ databases">
        <title>Draft Genome Sequences of Sphingomonas sp. Isolated from the International Space Station.</title>
        <authorList>
            <person name="Bijlani S."/>
            <person name="Singh N.K."/>
            <person name="Mason C.E."/>
            <person name="Wang C.C."/>
            <person name="Venkateswaran K."/>
        </authorList>
    </citation>
    <scope>NUCLEOTIDE SEQUENCE [LARGE SCALE GENOMIC DNA]</scope>
    <source>
        <strain evidence="3 6">IIF7SW-B5</strain>
        <strain evidence="4">ISS-IIF7SWP</strain>
    </source>
</reference>
<dbReference type="RefSeq" id="WP_061779844.1">
    <property type="nucleotide sequence ID" value="NZ_JABEOV010000027.1"/>
</dbReference>
<comment type="caution">
    <text evidence="4">The sequence shown here is derived from an EMBL/GenBank/DDBJ whole genome shotgun (WGS) entry which is preliminary data.</text>
</comment>
<keyword evidence="2" id="KW-0472">Membrane</keyword>
<keyword evidence="2" id="KW-1134">Transmembrane beta strand</keyword>
<feature type="signal peptide" evidence="2">
    <location>
        <begin position="1"/>
        <end position="19"/>
    </location>
</feature>
<dbReference type="Proteomes" id="UP000557656">
    <property type="component" value="Unassembled WGS sequence"/>
</dbReference>
<dbReference type="NCBIfam" id="TIGR01845">
    <property type="entry name" value="outer_NodT"/>
    <property type="match status" value="1"/>
</dbReference>
<dbReference type="InterPro" id="IPR003423">
    <property type="entry name" value="OMP_efflux"/>
</dbReference>
<gene>
    <name evidence="3" type="ORF">HKX05_18575</name>
    <name evidence="4" type="ORF">HLV41_04500</name>
</gene>
<dbReference type="PANTHER" id="PTHR30203">
    <property type="entry name" value="OUTER MEMBRANE CATION EFFLUX PROTEIN"/>
    <property type="match status" value="1"/>
</dbReference>
<dbReference type="EMBL" id="JABYQV010000003">
    <property type="protein sequence ID" value="NVP30294.1"/>
    <property type="molecule type" value="Genomic_DNA"/>
</dbReference>
<proteinExistence type="inferred from homology"/>
<evidence type="ECO:0000313" key="5">
    <source>
        <dbReference type="Proteomes" id="UP000531581"/>
    </source>
</evidence>
<dbReference type="AlphaFoldDB" id="A0A7Y7QTD8"/>
<keyword evidence="2" id="KW-0812">Transmembrane</keyword>
<keyword evidence="2" id="KW-0564">Palmitate</keyword>
<dbReference type="Pfam" id="PF02321">
    <property type="entry name" value="OEP"/>
    <property type="match status" value="2"/>
</dbReference>
<dbReference type="EMBL" id="JABEOV010000027">
    <property type="protein sequence ID" value="NNG55354.1"/>
    <property type="molecule type" value="Genomic_DNA"/>
</dbReference>
<evidence type="ECO:0000313" key="6">
    <source>
        <dbReference type="Proteomes" id="UP000557656"/>
    </source>
</evidence>
<sequence length="492" mass="51998">MRRKACLTFALLLGGCAVGPDFRTPAPPSATGYTPTALPIQIDGASVAGGEVQRFRWGGAVSYRWWIQFGSPALDALEADALAHNPDVESAKAALRAARQTYLAQRGGLFPSVSANGQVERQKNSNVLQSPLNDNSDIFTLYTLGATASYTPDLFGGIRRGVEGVKAQAEAQRFQTEAAFLTVTTNVANTAIALASLDRQIAMTQDVIAADRRYRDIVQTQWKLGAASGADVAAAQLALSQAEATLPSLAKQQAQARDFLAVLTGRYPAEHFVAPDLDTLHLPAELPVSLPSELVAQRPDIRAAEANLHYASAQVGVAIAARLPSFSINGTAGGTSTGLSTLFRNGNPFWSLTGGLLQPIFEGGTLLKRQRAAEATLDQAKAQYRSTVLSAMQNVADVLQSVSADAQGLRAAVQADAAARRALDIAQAQARLGQLSGAATLNLQAAWLGTQSALVQSRAQRLTDSVLLYQALGGGWQGRGYHELLPVTRARS</sequence>
<protein>
    <submittedName>
        <fullName evidence="4">Efflux transporter outer membrane subunit</fullName>
    </submittedName>
</protein>
<dbReference type="Gene3D" id="2.20.200.10">
    <property type="entry name" value="Outer membrane efflux proteins (OEP)"/>
    <property type="match status" value="1"/>
</dbReference>